<dbReference type="PROSITE" id="PS00031">
    <property type="entry name" value="NUCLEAR_REC_DBD_1"/>
    <property type="match status" value="1"/>
</dbReference>
<dbReference type="InterPro" id="IPR035500">
    <property type="entry name" value="NHR-like_dom_sf"/>
</dbReference>
<dbReference type="AlphaFoldDB" id="E3MHT2"/>
<dbReference type="GO" id="GO:0008270">
    <property type="term" value="F:zinc ion binding"/>
    <property type="evidence" value="ECO:0007669"/>
    <property type="project" value="UniProtKB-KW"/>
</dbReference>
<evidence type="ECO:0000259" key="13">
    <source>
        <dbReference type="PROSITE" id="PS50304"/>
    </source>
</evidence>
<dbReference type="FunFam" id="3.30.50.10:FF:000030">
    <property type="entry name" value="Nuclear Hormone Receptor family"/>
    <property type="match status" value="1"/>
</dbReference>
<dbReference type="Pfam" id="PF00105">
    <property type="entry name" value="zf-C4"/>
    <property type="match status" value="1"/>
</dbReference>
<dbReference type="STRING" id="31234.E3MHT2"/>
<keyword evidence="9 11" id="KW-0675">Receptor</keyword>
<dbReference type="PANTHER" id="PTHR47630:SF2">
    <property type="entry name" value="NUCLEAR HORMONE RECEPTOR FAMILY MEMBER NHR-61"/>
    <property type="match status" value="1"/>
</dbReference>
<feature type="region of interest" description="Disordered" evidence="12">
    <location>
        <begin position="1"/>
        <end position="22"/>
    </location>
</feature>
<evidence type="ECO:0000256" key="6">
    <source>
        <dbReference type="ARBA" id="ARBA00023015"/>
    </source>
</evidence>
<keyword evidence="6 11" id="KW-0805">Transcription regulation</keyword>
<dbReference type="PROSITE" id="PS51030">
    <property type="entry name" value="NUCLEAR_REC_DBD_2"/>
    <property type="match status" value="1"/>
</dbReference>
<comment type="subcellular location">
    <subcellularLocation>
        <location evidence="1 11">Nucleus</location>
    </subcellularLocation>
</comment>
<dbReference type="PRINTS" id="PR00047">
    <property type="entry name" value="STROIDFINGER"/>
</dbReference>
<evidence type="ECO:0000256" key="8">
    <source>
        <dbReference type="ARBA" id="ARBA00023163"/>
    </source>
</evidence>
<keyword evidence="4 11" id="KW-0863">Zinc-finger</keyword>
<gene>
    <name evidence="16" type="primary">Cre-nhr-61</name>
    <name evidence="16" type="ORF">CRE_24933</name>
</gene>
<dbReference type="PANTHER" id="PTHR47630">
    <property type="entry name" value="NUCLEAR HORMONE RECEPTOR FAMILY-RELATED-RELATED"/>
    <property type="match status" value="1"/>
</dbReference>
<evidence type="ECO:0000256" key="4">
    <source>
        <dbReference type="ARBA" id="ARBA00022771"/>
    </source>
</evidence>
<feature type="domain" description="NR LBD" evidence="15">
    <location>
        <begin position="132"/>
        <end position="398"/>
    </location>
</feature>
<dbReference type="OMA" id="WWLCSTW"/>
<dbReference type="HOGENOM" id="CLU_007368_3_3_1"/>
<keyword evidence="3 11" id="KW-0479">Metal-binding</keyword>
<comment type="similarity">
    <text evidence="2 11">Belongs to the nuclear hormone receptor family.</text>
</comment>
<dbReference type="SMART" id="SM00399">
    <property type="entry name" value="ZnF_C4"/>
    <property type="match status" value="1"/>
</dbReference>
<keyword evidence="5 11" id="KW-0862">Zinc</keyword>
<feature type="domain" description="Tudor" evidence="13">
    <location>
        <begin position="239"/>
        <end position="301"/>
    </location>
</feature>
<keyword evidence="7 11" id="KW-0238">DNA-binding</keyword>
<name>E3MHT2_CAERE</name>
<dbReference type="InterPro" id="IPR000536">
    <property type="entry name" value="Nucl_hrmn_rcpt_lig-bd"/>
</dbReference>
<evidence type="ECO:0000256" key="3">
    <source>
        <dbReference type="ARBA" id="ARBA00022723"/>
    </source>
</evidence>
<dbReference type="SUPFAM" id="SSF48508">
    <property type="entry name" value="Nuclear receptor ligand-binding domain"/>
    <property type="match status" value="1"/>
</dbReference>
<protein>
    <submittedName>
        <fullName evidence="16">CRE-NHR-61 protein</fullName>
    </submittedName>
</protein>
<evidence type="ECO:0000256" key="12">
    <source>
        <dbReference type="SAM" id="MobiDB-lite"/>
    </source>
</evidence>
<dbReference type="Proteomes" id="UP000008281">
    <property type="component" value="Unassembled WGS sequence"/>
</dbReference>
<evidence type="ECO:0000256" key="2">
    <source>
        <dbReference type="ARBA" id="ARBA00005993"/>
    </source>
</evidence>
<dbReference type="Gene3D" id="3.30.50.10">
    <property type="entry name" value="Erythroid Transcription Factor GATA-1, subunit A"/>
    <property type="match status" value="1"/>
</dbReference>
<evidence type="ECO:0000313" key="17">
    <source>
        <dbReference type="Proteomes" id="UP000008281"/>
    </source>
</evidence>
<keyword evidence="17" id="KW-1185">Reference proteome</keyword>
<dbReference type="InterPro" id="IPR049636">
    <property type="entry name" value="HNF4-like_DBD"/>
</dbReference>
<dbReference type="CDD" id="cd06960">
    <property type="entry name" value="NR_DBD_HNF4A"/>
    <property type="match status" value="1"/>
</dbReference>
<dbReference type="Pfam" id="PF00104">
    <property type="entry name" value="Hormone_recep"/>
    <property type="match status" value="1"/>
</dbReference>
<evidence type="ECO:0000313" key="16">
    <source>
        <dbReference type="EMBL" id="EFP02150.1"/>
    </source>
</evidence>
<evidence type="ECO:0000256" key="9">
    <source>
        <dbReference type="ARBA" id="ARBA00023170"/>
    </source>
</evidence>
<dbReference type="EMBL" id="DS268446">
    <property type="protein sequence ID" value="EFP02150.1"/>
    <property type="molecule type" value="Genomic_DNA"/>
</dbReference>
<dbReference type="PROSITE" id="PS50304">
    <property type="entry name" value="TUDOR"/>
    <property type="match status" value="1"/>
</dbReference>
<evidence type="ECO:0000256" key="7">
    <source>
        <dbReference type="ARBA" id="ARBA00023125"/>
    </source>
</evidence>
<dbReference type="eggNOG" id="KOG3575">
    <property type="taxonomic scope" value="Eukaryota"/>
</dbReference>
<dbReference type="InParanoid" id="E3MHT2"/>
<dbReference type="SMART" id="SM00430">
    <property type="entry name" value="HOLI"/>
    <property type="match status" value="1"/>
</dbReference>
<dbReference type="SUPFAM" id="SSF57716">
    <property type="entry name" value="Glucocorticoid receptor-like (DNA-binding domain)"/>
    <property type="match status" value="1"/>
</dbReference>
<proteinExistence type="inferred from homology"/>
<evidence type="ECO:0000259" key="15">
    <source>
        <dbReference type="PROSITE" id="PS51843"/>
    </source>
</evidence>
<dbReference type="PROSITE" id="PS51843">
    <property type="entry name" value="NR_LBD"/>
    <property type="match status" value="1"/>
</dbReference>
<evidence type="ECO:0000259" key="14">
    <source>
        <dbReference type="PROSITE" id="PS51030"/>
    </source>
</evidence>
<feature type="domain" description="Nuclear receptor" evidence="14">
    <location>
        <begin position="23"/>
        <end position="98"/>
    </location>
</feature>
<dbReference type="InterPro" id="IPR002999">
    <property type="entry name" value="Tudor"/>
</dbReference>
<dbReference type="FunCoup" id="E3MHT2">
    <property type="interactions" value="3"/>
</dbReference>
<dbReference type="GO" id="GO:0000978">
    <property type="term" value="F:RNA polymerase II cis-regulatory region sequence-specific DNA binding"/>
    <property type="evidence" value="ECO:0007669"/>
    <property type="project" value="InterPro"/>
</dbReference>
<keyword evidence="8 11" id="KW-0804">Transcription</keyword>
<dbReference type="InterPro" id="IPR052499">
    <property type="entry name" value="C.elegans_NHRs"/>
</dbReference>
<sequence>MIVDSISSSTASTSSPSPPRKSPLQCAVCGDLALGKHYGVNACNGCKGFFRRSIWKNRTYACRHGGKCQMGKEQRNACRSCRLARCLFVGMNPRAVQGETVEDTLEWDEVSIPETISFGIQTEVEKTKSEMLKEEIIDRLRGIYTRTDPEELWKVSYPGQYDFQYAFYNTKVVSPRTPLTPTAERIATLTDVVNDFRRAFVLFVDILKSIDQLENVIEEDKMRIAKSRFAAFYWWLCSTWSAEAGCNGVCYANGSYHPAAVNDMPKTEGKHGVRIEYVDYNGVSQKSLENLVEPLKRMKLSDEERMVGAVMVILADPVPNVSPKTEKVLAEARDFYLELLTHCIDLPEQEKGVRLSKMVLFVASIMELVHLSTDNIQLSDVLHVIDLGNWSTELRDHRYRRQF</sequence>
<feature type="compositionally biased region" description="Low complexity" evidence="12">
    <location>
        <begin position="1"/>
        <end position="15"/>
    </location>
</feature>
<dbReference type="GO" id="GO:0005634">
    <property type="term" value="C:nucleus"/>
    <property type="evidence" value="ECO:0007669"/>
    <property type="project" value="UniProtKB-SubCell"/>
</dbReference>
<dbReference type="OrthoDB" id="5817395at2759"/>
<dbReference type="Gene3D" id="1.10.565.10">
    <property type="entry name" value="Retinoid X Receptor"/>
    <property type="match status" value="1"/>
</dbReference>
<dbReference type="InterPro" id="IPR001628">
    <property type="entry name" value="Znf_hrmn_rcpt"/>
</dbReference>
<evidence type="ECO:0000256" key="1">
    <source>
        <dbReference type="ARBA" id="ARBA00004123"/>
    </source>
</evidence>
<accession>E3MHT2</accession>
<organism evidence="17">
    <name type="scientific">Caenorhabditis remanei</name>
    <name type="common">Caenorhabditis vulgaris</name>
    <dbReference type="NCBI Taxonomy" id="31234"/>
    <lineage>
        <taxon>Eukaryota</taxon>
        <taxon>Metazoa</taxon>
        <taxon>Ecdysozoa</taxon>
        <taxon>Nematoda</taxon>
        <taxon>Chromadorea</taxon>
        <taxon>Rhabditida</taxon>
        <taxon>Rhabditina</taxon>
        <taxon>Rhabditomorpha</taxon>
        <taxon>Rhabditoidea</taxon>
        <taxon>Rhabditidae</taxon>
        <taxon>Peloderinae</taxon>
        <taxon>Caenorhabditis</taxon>
    </lineage>
</organism>
<evidence type="ECO:0000256" key="11">
    <source>
        <dbReference type="RuleBase" id="RU004334"/>
    </source>
</evidence>
<reference evidence="16" key="1">
    <citation type="submission" date="2007-07" db="EMBL/GenBank/DDBJ databases">
        <title>PCAP assembly of the Caenorhabditis remanei genome.</title>
        <authorList>
            <consortium name="The Caenorhabditis remanei Sequencing Consortium"/>
            <person name="Wilson R.K."/>
        </authorList>
    </citation>
    <scope>NUCLEOTIDE SEQUENCE [LARGE SCALE GENOMIC DNA]</scope>
    <source>
        <strain evidence="16">PB4641</strain>
    </source>
</reference>
<dbReference type="GO" id="GO:0003700">
    <property type="term" value="F:DNA-binding transcription factor activity"/>
    <property type="evidence" value="ECO:0007669"/>
    <property type="project" value="InterPro"/>
</dbReference>
<keyword evidence="10 11" id="KW-0539">Nucleus</keyword>
<evidence type="ECO:0000256" key="5">
    <source>
        <dbReference type="ARBA" id="ARBA00022833"/>
    </source>
</evidence>
<evidence type="ECO:0000256" key="10">
    <source>
        <dbReference type="ARBA" id="ARBA00023242"/>
    </source>
</evidence>
<dbReference type="InterPro" id="IPR013088">
    <property type="entry name" value="Znf_NHR/GATA"/>
</dbReference>